<keyword evidence="9" id="KW-1185">Reference proteome</keyword>
<dbReference type="Proteomes" id="UP000501690">
    <property type="component" value="Linkage Group LG7"/>
</dbReference>
<dbReference type="GO" id="GO:0005829">
    <property type="term" value="C:cytosol"/>
    <property type="evidence" value="ECO:0007669"/>
    <property type="project" value="UniProtKB-SubCell"/>
</dbReference>
<dbReference type="GO" id="GO:0046854">
    <property type="term" value="P:phosphatidylinositol phosphate biosynthetic process"/>
    <property type="evidence" value="ECO:0007669"/>
    <property type="project" value="TreeGrafter"/>
</dbReference>
<proteinExistence type="inferred from homology"/>
<keyword evidence="3" id="KW-1003">Cell membrane</keyword>
<comment type="subcellular location">
    <subcellularLocation>
        <location evidence="1">Cell membrane</location>
    </subcellularLocation>
    <subcellularLocation>
        <location evidence="2">Cytoplasm</location>
        <location evidence="2">Cytosol</location>
    </subcellularLocation>
</comment>
<dbReference type="PANTHER" id="PTHR31220">
    <property type="entry name" value="HYCCIN RELATED"/>
    <property type="match status" value="1"/>
</dbReference>
<dbReference type="AlphaFoldDB" id="A0A4D6MIZ1"/>
<dbReference type="GO" id="GO:0072659">
    <property type="term" value="P:protein localization to plasma membrane"/>
    <property type="evidence" value="ECO:0007669"/>
    <property type="project" value="TreeGrafter"/>
</dbReference>
<feature type="region of interest" description="Disordered" evidence="7">
    <location>
        <begin position="150"/>
        <end position="186"/>
    </location>
</feature>
<reference evidence="8 9" key="1">
    <citation type="submission" date="2019-04" db="EMBL/GenBank/DDBJ databases">
        <title>An improved genome assembly and genetic linkage map for asparagus bean, Vigna unguiculata ssp. sesquipedialis.</title>
        <authorList>
            <person name="Xia Q."/>
            <person name="Zhang R."/>
            <person name="Dong Y."/>
        </authorList>
    </citation>
    <scope>NUCLEOTIDE SEQUENCE [LARGE SCALE GENOMIC DNA]</scope>
    <source>
        <tissue evidence="8">Leaf</tissue>
    </source>
</reference>
<evidence type="ECO:0000313" key="8">
    <source>
        <dbReference type="EMBL" id="QCE01510.1"/>
    </source>
</evidence>
<evidence type="ECO:0000256" key="3">
    <source>
        <dbReference type="ARBA" id="ARBA00022475"/>
    </source>
</evidence>
<organism evidence="8 9">
    <name type="scientific">Vigna unguiculata</name>
    <name type="common">Cowpea</name>
    <dbReference type="NCBI Taxonomy" id="3917"/>
    <lineage>
        <taxon>Eukaryota</taxon>
        <taxon>Viridiplantae</taxon>
        <taxon>Streptophyta</taxon>
        <taxon>Embryophyta</taxon>
        <taxon>Tracheophyta</taxon>
        <taxon>Spermatophyta</taxon>
        <taxon>Magnoliopsida</taxon>
        <taxon>eudicotyledons</taxon>
        <taxon>Gunneridae</taxon>
        <taxon>Pentapetalae</taxon>
        <taxon>rosids</taxon>
        <taxon>fabids</taxon>
        <taxon>Fabales</taxon>
        <taxon>Fabaceae</taxon>
        <taxon>Papilionoideae</taxon>
        <taxon>50 kb inversion clade</taxon>
        <taxon>NPAAA clade</taxon>
        <taxon>indigoferoid/millettioid clade</taxon>
        <taxon>Phaseoleae</taxon>
        <taxon>Vigna</taxon>
    </lineage>
</organism>
<evidence type="ECO:0000256" key="6">
    <source>
        <dbReference type="ARBA" id="ARBA00034482"/>
    </source>
</evidence>
<dbReference type="EMBL" id="CP039351">
    <property type="protein sequence ID" value="QCE01510.1"/>
    <property type="molecule type" value="Genomic_DNA"/>
</dbReference>
<dbReference type="OrthoDB" id="18937at2759"/>
<keyword evidence="4" id="KW-0963">Cytoplasm</keyword>
<name>A0A4D6MIZ1_VIGUN</name>
<evidence type="ECO:0000256" key="7">
    <source>
        <dbReference type="SAM" id="MobiDB-lite"/>
    </source>
</evidence>
<feature type="compositionally biased region" description="Polar residues" evidence="7">
    <location>
        <begin position="150"/>
        <end position="169"/>
    </location>
</feature>
<evidence type="ECO:0000256" key="5">
    <source>
        <dbReference type="ARBA" id="ARBA00023136"/>
    </source>
</evidence>
<comment type="similarity">
    <text evidence="6">Belongs to the Hyccin family.</text>
</comment>
<accession>A0A4D6MIZ1</accession>
<gene>
    <name evidence="8" type="ORF">DEO72_LG7g2808</name>
</gene>
<feature type="region of interest" description="Disordered" evidence="7">
    <location>
        <begin position="1"/>
        <end position="22"/>
    </location>
</feature>
<evidence type="ECO:0000256" key="1">
    <source>
        <dbReference type="ARBA" id="ARBA00004236"/>
    </source>
</evidence>
<protein>
    <submittedName>
        <fullName evidence="8">Hyccin</fullName>
    </submittedName>
</protein>
<evidence type="ECO:0000256" key="2">
    <source>
        <dbReference type="ARBA" id="ARBA00004514"/>
    </source>
</evidence>
<dbReference type="Pfam" id="PF09790">
    <property type="entry name" value="Hyccin"/>
    <property type="match status" value="1"/>
</dbReference>
<sequence length="360" mass="39144">MSGDEATTPPTAAKPSATAADSPAKLQTAVEALSSIVPSLSKLTPASLLTSPDLYPKISALLRQPNSGAGDNNLCRWLYDTFQCGVIDLQLLVLRFIPIIAGIYLSRVADRKPQAGFEAVLLALYAHETTSRAGKPVSITIPDLSQSSVYHEGSAKTSGKGPSTPNSGGTEPETAVVSPTLEPHGTVRSTRRARIVGVALELFYTKIGQMPVSSKIDFCEFCKVWAGQDGEMYKQFEEGGEKDEDEEEEGKRKELEAVSSEVVVEKKAKVEGRVPLCWELLQPVMRILGHCLLGPNNNREVELFDKANEACRCLFSRSMHDVNPKAILPMRSLMRLSKTVMPNNNNVDPTDLPFSDVISL</sequence>
<dbReference type="PANTHER" id="PTHR31220:SF10">
    <property type="entry name" value="HYCCIN"/>
    <property type="match status" value="1"/>
</dbReference>
<evidence type="ECO:0000313" key="9">
    <source>
        <dbReference type="Proteomes" id="UP000501690"/>
    </source>
</evidence>
<keyword evidence="5" id="KW-0472">Membrane</keyword>
<evidence type="ECO:0000256" key="4">
    <source>
        <dbReference type="ARBA" id="ARBA00022490"/>
    </source>
</evidence>
<dbReference type="GO" id="GO:0005886">
    <property type="term" value="C:plasma membrane"/>
    <property type="evidence" value="ECO:0007669"/>
    <property type="project" value="UniProtKB-SubCell"/>
</dbReference>
<dbReference type="Gramene" id="Vigun08g177500.1.v1.2">
    <property type="protein sequence ID" value="Vigun08g177500.1.v1.2.CDS.1"/>
    <property type="gene ID" value="Vigun08g177500.v1.2"/>
</dbReference>
<dbReference type="InterPro" id="IPR018619">
    <property type="entry name" value="Hyccin"/>
</dbReference>